<feature type="transmembrane region" description="Helical" evidence="1">
    <location>
        <begin position="445"/>
        <end position="466"/>
    </location>
</feature>
<dbReference type="Proteomes" id="UP000183077">
    <property type="component" value="Unassembled WGS sequence"/>
</dbReference>
<feature type="chain" id="PRO_5015051662" evidence="2">
    <location>
        <begin position="22"/>
        <end position="587"/>
    </location>
</feature>
<keyword evidence="5" id="KW-1185">Reference proteome</keyword>
<keyword evidence="1" id="KW-0472">Membrane</keyword>
<reference evidence="4 6" key="2">
    <citation type="submission" date="2016-10" db="EMBL/GenBank/DDBJ databases">
        <authorList>
            <person name="de Groot N.N."/>
        </authorList>
    </citation>
    <scope>NUCLEOTIDE SEQUENCE [LARGE SCALE GENOMIC DNA]</scope>
    <source>
        <strain evidence="4 6">DSM 23048</strain>
    </source>
</reference>
<keyword evidence="2" id="KW-0732">Signal</keyword>
<dbReference type="GeneID" id="82256108"/>
<keyword evidence="1" id="KW-1133">Transmembrane helix</keyword>
<evidence type="ECO:0000313" key="4">
    <source>
        <dbReference type="EMBL" id="SEI64669.1"/>
    </source>
</evidence>
<dbReference type="PANTHER" id="PTHR40940">
    <property type="entry name" value="PROTEIN BATD-RELATED"/>
    <property type="match status" value="1"/>
</dbReference>
<protein>
    <submittedName>
        <fullName evidence="3">BatD protein</fullName>
    </submittedName>
    <submittedName>
        <fullName evidence="4">Oxygen tolerance</fullName>
    </submittedName>
</protein>
<keyword evidence="1" id="KW-0812">Transmembrane</keyword>
<dbReference type="EMBL" id="LQNU01000053">
    <property type="protein sequence ID" value="KZE81401.1"/>
    <property type="molecule type" value="Genomic_DNA"/>
</dbReference>
<name>A0A161UUC1_9FLAO</name>
<dbReference type="Pfam" id="PF13584">
    <property type="entry name" value="BatD"/>
    <property type="match status" value="2"/>
</dbReference>
<proteinExistence type="predicted"/>
<sequence length="587" mass="66099">MKTLRYYILLIALICTQAILAQVSFEAAVSRENIPLNENIRVDFAMNQDGDNFAPPRFDNFTVVGGPNQSVSYSWVNGKKSFNKTYSYFLQAKKKGTFTIGAASIEIEGQVYKTKPISVTITDAVVRQDPRQQQYNQVQQQALADIHLVAEVSNTNPYINEPLTITYKLYFNTNIAGFTGQKIPNYEKFWVHNVELPKRPDVKVGKFKGKETNFIVLKQDVLMPQEAGTLTIAPLVLLIQAEIPTGRRDFFGYPEFGYMEKDYSTGKITIQAKDLPEAGKPANFSGGVGTFDFKVTPTKTSLKAGEQLNLKLEVSGKGNLNLLTMPTPTAHSALEMYDPTTADKITSGTGGMQGSRISNYTIIPQYKGDYAIDPMEFSYFDLNSKKYKTINIDSLAIHVLDGPMLPKNNEAKNTTVVDKNELFQANATKASIVKPYSSTYWDTTLFYILTALPFVLIPCFILFITIRRRSASDLDGIRLRNNNRLAKKYLGEAKKNINNKELFYEALERCLHNFLKAKLDMVTSEMSNDNITEILVDKNITEEAIKGFMDLKNACEWARYAPTDQVNINKDYDTAITVISELEKQFK</sequence>
<feature type="signal peptide" evidence="2">
    <location>
        <begin position="1"/>
        <end position="21"/>
    </location>
</feature>
<dbReference type="PANTHER" id="PTHR40940:SF2">
    <property type="entry name" value="BATD"/>
    <property type="match status" value="1"/>
</dbReference>
<dbReference type="Proteomes" id="UP000076630">
    <property type="component" value="Unassembled WGS sequence"/>
</dbReference>
<dbReference type="AlphaFoldDB" id="A0A161UUC1"/>
<evidence type="ECO:0000313" key="3">
    <source>
        <dbReference type="EMBL" id="KZE81401.1"/>
    </source>
</evidence>
<evidence type="ECO:0000256" key="2">
    <source>
        <dbReference type="SAM" id="SignalP"/>
    </source>
</evidence>
<dbReference type="EMBL" id="FNYS01000002">
    <property type="protein sequence ID" value="SEI64669.1"/>
    <property type="molecule type" value="Genomic_DNA"/>
</dbReference>
<evidence type="ECO:0000313" key="5">
    <source>
        <dbReference type="Proteomes" id="UP000076630"/>
    </source>
</evidence>
<gene>
    <name evidence="3" type="ORF">AV926_08950</name>
    <name evidence="4" type="ORF">SAMN04488018_102418</name>
</gene>
<accession>A0A161UUC1</accession>
<organism evidence="3 5">
    <name type="scientific">Myroides marinus</name>
    <dbReference type="NCBI Taxonomy" id="703342"/>
    <lineage>
        <taxon>Bacteria</taxon>
        <taxon>Pseudomonadati</taxon>
        <taxon>Bacteroidota</taxon>
        <taxon>Flavobacteriia</taxon>
        <taxon>Flavobacteriales</taxon>
        <taxon>Flavobacteriaceae</taxon>
        <taxon>Myroides</taxon>
    </lineage>
</organism>
<dbReference type="InterPro" id="IPR025738">
    <property type="entry name" value="BatD"/>
</dbReference>
<dbReference type="OrthoDB" id="2079210at2"/>
<evidence type="ECO:0000256" key="1">
    <source>
        <dbReference type="SAM" id="Phobius"/>
    </source>
</evidence>
<dbReference type="RefSeq" id="WP_038987578.1">
    <property type="nucleotide sequence ID" value="NZ_FNYS01000002.1"/>
</dbReference>
<reference evidence="3 5" key="1">
    <citation type="submission" date="2016-01" db="EMBL/GenBank/DDBJ databases">
        <title>Whole genome sequencing of Myroides marinus L41.</title>
        <authorList>
            <person name="Hong K.W."/>
        </authorList>
    </citation>
    <scope>NUCLEOTIDE SEQUENCE [LARGE SCALE GENOMIC DNA]</scope>
    <source>
        <strain evidence="3 5">L41</strain>
    </source>
</reference>
<evidence type="ECO:0000313" key="6">
    <source>
        <dbReference type="Proteomes" id="UP000183077"/>
    </source>
</evidence>